<dbReference type="InParanoid" id="A0A0D2ADJ1"/>
<keyword evidence="9 10" id="KW-0472">Membrane</keyword>
<dbReference type="GO" id="GO:0000293">
    <property type="term" value="F:ferric-chelate reductase activity"/>
    <property type="evidence" value="ECO:0007669"/>
    <property type="project" value="UniProtKB-ARBA"/>
</dbReference>
<keyword evidence="8" id="KW-0406">Ion transport</keyword>
<dbReference type="InterPro" id="IPR051410">
    <property type="entry name" value="Ferric/Cupric_Reductase"/>
</dbReference>
<dbReference type="SUPFAM" id="SSF52343">
    <property type="entry name" value="Ferredoxin reductase-like, C-terminal NADP-linked domain"/>
    <property type="match status" value="1"/>
</dbReference>
<dbReference type="Gene3D" id="3.40.50.80">
    <property type="entry name" value="Nucleotide-binding domain of ferredoxin-NADP reductase (FNR) module"/>
    <property type="match status" value="1"/>
</dbReference>
<dbReference type="InterPro" id="IPR013112">
    <property type="entry name" value="FAD-bd_8"/>
</dbReference>
<evidence type="ECO:0000256" key="10">
    <source>
        <dbReference type="SAM" id="Phobius"/>
    </source>
</evidence>
<dbReference type="OrthoDB" id="4494341at2759"/>
<dbReference type="RefSeq" id="XP_016214902.1">
    <property type="nucleotide sequence ID" value="XM_016357498.1"/>
</dbReference>
<protein>
    <recommendedName>
        <fullName evidence="11">FAD-binding FR-type domain-containing protein</fullName>
    </recommendedName>
</protein>
<feature type="transmembrane region" description="Helical" evidence="10">
    <location>
        <begin position="288"/>
        <end position="308"/>
    </location>
</feature>
<keyword evidence="3" id="KW-0813">Transport</keyword>
<dbReference type="GO" id="GO:0006879">
    <property type="term" value="P:intracellular iron ion homeostasis"/>
    <property type="evidence" value="ECO:0007669"/>
    <property type="project" value="TreeGrafter"/>
</dbReference>
<feature type="transmembrane region" description="Helical" evidence="10">
    <location>
        <begin position="216"/>
        <end position="235"/>
    </location>
</feature>
<dbReference type="GeneID" id="27312162"/>
<dbReference type="VEuPathDB" id="FungiDB:PV09_04189"/>
<dbReference type="HOGENOM" id="CLU_010365_3_1_1"/>
<feature type="transmembrane region" description="Helical" evidence="10">
    <location>
        <begin position="176"/>
        <end position="195"/>
    </location>
</feature>
<dbReference type="SFLD" id="SFLDS00052">
    <property type="entry name" value="Ferric_Reductase_Domain"/>
    <property type="match status" value="1"/>
</dbReference>
<evidence type="ECO:0000256" key="7">
    <source>
        <dbReference type="ARBA" id="ARBA00023002"/>
    </source>
</evidence>
<dbReference type="Pfam" id="PF01794">
    <property type="entry name" value="Ferric_reduct"/>
    <property type="match status" value="1"/>
</dbReference>
<proteinExistence type="inferred from homology"/>
<feature type="transmembrane region" description="Helical" evidence="10">
    <location>
        <begin position="314"/>
        <end position="333"/>
    </location>
</feature>
<keyword evidence="5" id="KW-0249">Electron transport</keyword>
<evidence type="ECO:0000256" key="1">
    <source>
        <dbReference type="ARBA" id="ARBA00004141"/>
    </source>
</evidence>
<dbReference type="Pfam" id="PF08030">
    <property type="entry name" value="NAD_binding_6"/>
    <property type="match status" value="1"/>
</dbReference>
<feature type="transmembrane region" description="Helical" evidence="10">
    <location>
        <begin position="255"/>
        <end position="276"/>
    </location>
</feature>
<name>A0A0D2ADJ1_9PEZI</name>
<feature type="transmembrane region" description="Helical" evidence="10">
    <location>
        <begin position="54"/>
        <end position="75"/>
    </location>
</feature>
<dbReference type="GO" id="GO:0006826">
    <property type="term" value="P:iron ion transport"/>
    <property type="evidence" value="ECO:0007669"/>
    <property type="project" value="TreeGrafter"/>
</dbReference>
<dbReference type="InterPro" id="IPR013121">
    <property type="entry name" value="Fe_red_NAD-bd_6"/>
</dbReference>
<accession>A0A0D2ADJ1</accession>
<gene>
    <name evidence="12" type="ORF">PV09_04189</name>
</gene>
<comment type="subcellular location">
    <subcellularLocation>
        <location evidence="1">Membrane</location>
        <topology evidence="1">Multi-pass membrane protein</topology>
    </subcellularLocation>
</comment>
<sequence>MNAASLSHGVVDTPLTFLQRRQVEDPAYGNRTGFSTLFPFSAGLHGVNQVQNYFFAHVLIVMLCALILMTIGLRLTQKVISTLRHLTVLGNPDRQGYWKYNKTTWWPLLKRYLTYAPLWKDRHNREIYVSENVSLGCIPSRGHFLLIAMYTISNMAYCLVLPYSDGHTIVLVNLRGRSGMLAALNMIPTIVFALRNNPLIGFLNTPYDTFNLFHRWLGRIVVVEGVMHTVAWIVVTHKQGSWAAVKMGITDGPHAVSYMAGMVAVVAALILLVQSLSPLRHAFYETFLNVHKLMVITFLVGVYVHLKWDNLPQIPWAVAVMLFYGLEYIVRVYRIVYHNYSRRYGWTEIEAEALEAEATRLTFKLPRPWHPKPGSHVHVYIPTLSWLSSHPFSVAWNDVHYVSRGRAGNSLPITEKEDFDFDRKTELAGTVSLIVRARAGFTRKLWEKAKAQPDRKWRTRGALEGPYGGHDSLRSYGTLVLFAGGVGITHQVQYVKDLVQGYHENTCAARKVVLIWSVPNTEALEWVRPWMDEILKMPGRKDILTIKLFITKPRARHETQTRTGSISTFPGRCNPQTVLDQEIRERTGAMAVTVCGPGAFGDAVRKAVRKRVQVGVIDFIEEAFSY</sequence>
<evidence type="ECO:0000256" key="8">
    <source>
        <dbReference type="ARBA" id="ARBA00023065"/>
    </source>
</evidence>
<feature type="domain" description="FAD-binding FR-type" evidence="11">
    <location>
        <begin position="341"/>
        <end position="473"/>
    </location>
</feature>
<dbReference type="PANTHER" id="PTHR32361">
    <property type="entry name" value="FERRIC/CUPRIC REDUCTASE TRANSMEMBRANE COMPONENT"/>
    <property type="match status" value="1"/>
</dbReference>
<dbReference type="PROSITE" id="PS51384">
    <property type="entry name" value="FAD_FR"/>
    <property type="match status" value="1"/>
</dbReference>
<dbReference type="InterPro" id="IPR039261">
    <property type="entry name" value="FNR_nucleotide-bd"/>
</dbReference>
<dbReference type="STRING" id="253628.A0A0D2ADJ1"/>
<dbReference type="Pfam" id="PF08022">
    <property type="entry name" value="FAD_binding_8"/>
    <property type="match status" value="1"/>
</dbReference>
<organism evidence="12 13">
    <name type="scientific">Verruconis gallopava</name>
    <dbReference type="NCBI Taxonomy" id="253628"/>
    <lineage>
        <taxon>Eukaryota</taxon>
        <taxon>Fungi</taxon>
        <taxon>Dikarya</taxon>
        <taxon>Ascomycota</taxon>
        <taxon>Pezizomycotina</taxon>
        <taxon>Dothideomycetes</taxon>
        <taxon>Pleosporomycetidae</taxon>
        <taxon>Venturiales</taxon>
        <taxon>Sympoventuriaceae</taxon>
        <taxon>Verruconis</taxon>
    </lineage>
</organism>
<evidence type="ECO:0000313" key="12">
    <source>
        <dbReference type="EMBL" id="KIW05033.1"/>
    </source>
</evidence>
<evidence type="ECO:0000256" key="5">
    <source>
        <dbReference type="ARBA" id="ARBA00022982"/>
    </source>
</evidence>
<dbReference type="InterPro" id="IPR013130">
    <property type="entry name" value="Fe3_Rdtase_TM_dom"/>
</dbReference>
<dbReference type="EMBL" id="KN847539">
    <property type="protein sequence ID" value="KIW05033.1"/>
    <property type="molecule type" value="Genomic_DNA"/>
</dbReference>
<keyword evidence="13" id="KW-1185">Reference proteome</keyword>
<evidence type="ECO:0000256" key="6">
    <source>
        <dbReference type="ARBA" id="ARBA00022989"/>
    </source>
</evidence>
<evidence type="ECO:0000256" key="2">
    <source>
        <dbReference type="ARBA" id="ARBA00006278"/>
    </source>
</evidence>
<keyword evidence="6 10" id="KW-1133">Transmembrane helix</keyword>
<dbReference type="SFLD" id="SFLDG01168">
    <property type="entry name" value="Ferric_reductase_subgroup_(FRE"/>
    <property type="match status" value="1"/>
</dbReference>
<dbReference type="Proteomes" id="UP000053259">
    <property type="component" value="Unassembled WGS sequence"/>
</dbReference>
<reference evidence="12 13" key="1">
    <citation type="submission" date="2015-01" db="EMBL/GenBank/DDBJ databases">
        <title>The Genome Sequence of Ochroconis gallopava CBS43764.</title>
        <authorList>
            <consortium name="The Broad Institute Genomics Platform"/>
            <person name="Cuomo C."/>
            <person name="de Hoog S."/>
            <person name="Gorbushina A."/>
            <person name="Stielow B."/>
            <person name="Teixiera M."/>
            <person name="Abouelleil A."/>
            <person name="Chapman S.B."/>
            <person name="Priest M."/>
            <person name="Young S.K."/>
            <person name="Wortman J."/>
            <person name="Nusbaum C."/>
            <person name="Birren B."/>
        </authorList>
    </citation>
    <scope>NUCLEOTIDE SEQUENCE [LARGE SCALE GENOMIC DNA]</scope>
    <source>
        <strain evidence="12 13">CBS 43764</strain>
    </source>
</reference>
<evidence type="ECO:0000313" key="13">
    <source>
        <dbReference type="Proteomes" id="UP000053259"/>
    </source>
</evidence>
<dbReference type="AlphaFoldDB" id="A0A0D2ADJ1"/>
<feature type="transmembrane region" description="Helical" evidence="10">
    <location>
        <begin position="144"/>
        <end position="164"/>
    </location>
</feature>
<keyword evidence="4 10" id="KW-0812">Transmembrane</keyword>
<dbReference type="GO" id="GO:0005886">
    <property type="term" value="C:plasma membrane"/>
    <property type="evidence" value="ECO:0007669"/>
    <property type="project" value="TreeGrafter"/>
</dbReference>
<evidence type="ECO:0000256" key="4">
    <source>
        <dbReference type="ARBA" id="ARBA00022692"/>
    </source>
</evidence>
<dbReference type="InterPro" id="IPR017927">
    <property type="entry name" value="FAD-bd_FR_type"/>
</dbReference>
<dbReference type="PANTHER" id="PTHR32361:SF12">
    <property type="entry name" value="PUTATIVE (AFU_ORTHOLOGUE AFUA_1G14340)-RELATED"/>
    <property type="match status" value="1"/>
</dbReference>
<comment type="similarity">
    <text evidence="2">Belongs to the ferric reductase (FRE) family.</text>
</comment>
<evidence type="ECO:0000256" key="9">
    <source>
        <dbReference type="ARBA" id="ARBA00023136"/>
    </source>
</evidence>
<keyword evidence="7" id="KW-0560">Oxidoreductase</keyword>
<evidence type="ECO:0000259" key="11">
    <source>
        <dbReference type="PROSITE" id="PS51384"/>
    </source>
</evidence>
<evidence type="ECO:0000256" key="3">
    <source>
        <dbReference type="ARBA" id="ARBA00022448"/>
    </source>
</evidence>
<dbReference type="GO" id="GO:0015677">
    <property type="term" value="P:copper ion import"/>
    <property type="evidence" value="ECO:0007669"/>
    <property type="project" value="TreeGrafter"/>
</dbReference>
<dbReference type="CDD" id="cd06186">
    <property type="entry name" value="NOX_Duox_like_FAD_NADP"/>
    <property type="match status" value="1"/>
</dbReference>